<gene>
    <name evidence="2" type="ORF">D9615_007145</name>
</gene>
<dbReference type="EMBL" id="JAACJP010000019">
    <property type="protein sequence ID" value="KAF5378606.1"/>
    <property type="molecule type" value="Genomic_DNA"/>
</dbReference>
<evidence type="ECO:0000313" key="2">
    <source>
        <dbReference type="EMBL" id="KAF5378606.1"/>
    </source>
</evidence>
<accession>A0A8H5M2S9</accession>
<feature type="signal peptide" evidence="1">
    <location>
        <begin position="1"/>
        <end position="27"/>
    </location>
</feature>
<evidence type="ECO:0000313" key="3">
    <source>
        <dbReference type="Proteomes" id="UP000565441"/>
    </source>
</evidence>
<dbReference type="Proteomes" id="UP000565441">
    <property type="component" value="Unassembled WGS sequence"/>
</dbReference>
<proteinExistence type="predicted"/>
<organism evidence="2 3">
    <name type="scientific">Tricholomella constricta</name>
    <dbReference type="NCBI Taxonomy" id="117010"/>
    <lineage>
        <taxon>Eukaryota</taxon>
        <taxon>Fungi</taxon>
        <taxon>Dikarya</taxon>
        <taxon>Basidiomycota</taxon>
        <taxon>Agaricomycotina</taxon>
        <taxon>Agaricomycetes</taxon>
        <taxon>Agaricomycetidae</taxon>
        <taxon>Agaricales</taxon>
        <taxon>Tricholomatineae</taxon>
        <taxon>Lyophyllaceae</taxon>
        <taxon>Tricholomella</taxon>
    </lineage>
</organism>
<name>A0A8H5M2S9_9AGAR</name>
<keyword evidence="1" id="KW-0732">Signal</keyword>
<evidence type="ECO:0000256" key="1">
    <source>
        <dbReference type="SAM" id="SignalP"/>
    </source>
</evidence>
<dbReference type="AlphaFoldDB" id="A0A8H5M2S9"/>
<feature type="chain" id="PRO_5033989776" evidence="1">
    <location>
        <begin position="28"/>
        <end position="380"/>
    </location>
</feature>
<keyword evidence="3" id="KW-1185">Reference proteome</keyword>
<comment type="caution">
    <text evidence="2">The sequence shown here is derived from an EMBL/GenBank/DDBJ whole genome shotgun (WGS) entry which is preliminary data.</text>
</comment>
<dbReference type="OrthoDB" id="5803672at2759"/>
<reference evidence="2 3" key="1">
    <citation type="journal article" date="2020" name="ISME J.">
        <title>Uncovering the hidden diversity of litter-decomposition mechanisms in mushroom-forming fungi.</title>
        <authorList>
            <person name="Floudas D."/>
            <person name="Bentzer J."/>
            <person name="Ahren D."/>
            <person name="Johansson T."/>
            <person name="Persson P."/>
            <person name="Tunlid A."/>
        </authorList>
    </citation>
    <scope>NUCLEOTIDE SEQUENCE [LARGE SCALE GENOMIC DNA]</scope>
    <source>
        <strain evidence="2 3">CBS 661.87</strain>
    </source>
</reference>
<protein>
    <submittedName>
        <fullName evidence="2">Uncharacterized protein</fullName>
    </submittedName>
</protein>
<sequence>MKLCKTMMWLQRLLILLTTYTFRPSTCLDYPTLEQAIECFDAYTVSQGRYNRSSYSSAQPTPAQRTAWQHTISSLLDVDNDKECLSLALALPAPLANIYHISLFTEPSTRASFCILSEHTNNTQYAKGWGLFAVPATTTAARHIHISAPHPAHDLHTPVQAAALFKSTGAKSLLIPGRSRAALEVPTDCVAPYHVTDPVHNNLEPFFDATLAIYTWQLALPRGCPASSCAFIQFHGKGPHTCPSDHIFLSAGLGTDPASLAWYTSPTPRPIKRLHHQLQRAFPGWTVSLPSLSPSPSLSPDQAPACPLLATKNVPGRLLNGVPPAHVCSTPAPAPANDSRAGGFFVHVEQAAVARSPRAYAAWGRALKAAFEEVGEGGKG</sequence>